<dbReference type="CDD" id="cd03257">
    <property type="entry name" value="ABC_NikE_OppD_transporters"/>
    <property type="match status" value="1"/>
</dbReference>
<dbReference type="InterPro" id="IPR050388">
    <property type="entry name" value="ABC_Ni/Peptide_Import"/>
</dbReference>
<dbReference type="InterPro" id="IPR013563">
    <property type="entry name" value="Oligopep_ABC_C"/>
</dbReference>
<dbReference type="PANTHER" id="PTHR43297:SF2">
    <property type="entry name" value="DIPEPTIDE TRANSPORT ATP-BINDING PROTEIN DPPD"/>
    <property type="match status" value="1"/>
</dbReference>
<dbReference type="Gene3D" id="3.40.50.300">
    <property type="entry name" value="P-loop containing nucleotide triphosphate hydrolases"/>
    <property type="match status" value="1"/>
</dbReference>
<protein>
    <submittedName>
        <fullName evidence="9">Oligopeptide/dipeptide ABC transporter, ATP-binding protein domain</fullName>
    </submittedName>
</protein>
<keyword evidence="7" id="KW-0472">Membrane</keyword>
<evidence type="ECO:0000313" key="10">
    <source>
        <dbReference type="Proteomes" id="UP000008952"/>
    </source>
</evidence>
<dbReference type="eggNOG" id="COG0444">
    <property type="taxonomic scope" value="Bacteria"/>
</dbReference>
<dbReference type="NCBIfam" id="TIGR01727">
    <property type="entry name" value="oligo_HPY"/>
    <property type="match status" value="1"/>
</dbReference>
<evidence type="ECO:0000256" key="2">
    <source>
        <dbReference type="ARBA" id="ARBA00005417"/>
    </source>
</evidence>
<gene>
    <name evidence="9" type="ORF">ME5_01845</name>
</gene>
<keyword evidence="10" id="KW-1185">Reference proteome</keyword>
<dbReference type="PATRIC" id="fig|1094558.3.peg.1978"/>
<evidence type="ECO:0000256" key="4">
    <source>
        <dbReference type="ARBA" id="ARBA00022475"/>
    </source>
</evidence>
<dbReference type="OrthoDB" id="9815712at2"/>
<dbReference type="AlphaFoldDB" id="J0R171"/>
<dbReference type="InterPro" id="IPR027417">
    <property type="entry name" value="P-loop_NTPase"/>
</dbReference>
<dbReference type="EMBL" id="AIMB01000008">
    <property type="protein sequence ID" value="EJF89294.1"/>
    <property type="molecule type" value="Genomic_DNA"/>
</dbReference>
<dbReference type="GO" id="GO:0005886">
    <property type="term" value="C:plasma membrane"/>
    <property type="evidence" value="ECO:0007669"/>
    <property type="project" value="UniProtKB-SubCell"/>
</dbReference>
<keyword evidence="3" id="KW-0813">Transport</keyword>
<dbReference type="STRING" id="1094558.ME5_01845"/>
<organism evidence="9 10">
    <name type="scientific">Bartonella tamiae Th239</name>
    <dbReference type="NCBI Taxonomy" id="1094558"/>
    <lineage>
        <taxon>Bacteria</taxon>
        <taxon>Pseudomonadati</taxon>
        <taxon>Pseudomonadota</taxon>
        <taxon>Alphaproteobacteria</taxon>
        <taxon>Hyphomicrobiales</taxon>
        <taxon>Bartonellaceae</taxon>
        <taxon>Bartonella</taxon>
    </lineage>
</organism>
<sequence length="344" mass="37857">MKKLEISNLKVSFNSVPVLHGINLSIARGESIGIVGESGCGKSLTWLAALRLTPSKAKLSGEVRLDGGENIITSAIPYVEKIRGGRIAMIFQDPSSALNPVKTVGQQIKEAVILHRKLNKKQAKEEVLALMNRVGIPDAKARFDSYPHQFSGGQNQRLMIAMALAGAPDILIADEPTTALDATIQAQILDLLNELRRERNMGLVFISHDLGAVSQICDRICVMYAGRIVEDSPTNSLFYRPRHPYTHGLFTSIPPFDGTRKRLVPIEGRVPEFQDNIKGCAFYPRCQFSLVCCNDEVPPLHTDCSDRLRSVACFNPKTHNVSAKKQNNNILLNSDMTPNAPIGF</sequence>
<dbReference type="Pfam" id="PF00005">
    <property type="entry name" value="ABC_tran"/>
    <property type="match status" value="1"/>
</dbReference>
<dbReference type="HOGENOM" id="CLU_000604_1_23_5"/>
<dbReference type="FunFam" id="3.40.50.300:FF:000016">
    <property type="entry name" value="Oligopeptide ABC transporter ATP-binding component"/>
    <property type="match status" value="1"/>
</dbReference>
<evidence type="ECO:0000259" key="8">
    <source>
        <dbReference type="PROSITE" id="PS50893"/>
    </source>
</evidence>
<dbReference type="InterPro" id="IPR003593">
    <property type="entry name" value="AAA+_ATPase"/>
</dbReference>
<keyword evidence="5" id="KW-0547">Nucleotide-binding</keyword>
<evidence type="ECO:0000256" key="1">
    <source>
        <dbReference type="ARBA" id="ARBA00004417"/>
    </source>
</evidence>
<evidence type="ECO:0000256" key="7">
    <source>
        <dbReference type="ARBA" id="ARBA00023136"/>
    </source>
</evidence>
<evidence type="ECO:0000256" key="6">
    <source>
        <dbReference type="ARBA" id="ARBA00022840"/>
    </source>
</evidence>
<reference evidence="9 10" key="1">
    <citation type="submission" date="2012-03" db="EMBL/GenBank/DDBJ databases">
        <title>The Genome Sequence of Bartonella tamiae Th239.</title>
        <authorList>
            <consortium name="The Broad Institute Genome Sequencing Platform"/>
            <consortium name="The Broad Institute Genome Sequencing Center for Infectious Disease"/>
            <person name="Feldgarden M."/>
            <person name="Kirby J."/>
            <person name="Kosoy M."/>
            <person name="Birtles R."/>
            <person name="Probert W.S."/>
            <person name="Chiaraviglio L."/>
            <person name="Young S.K."/>
            <person name="Zeng Q."/>
            <person name="Gargeya S."/>
            <person name="Fitzgerald M."/>
            <person name="Haas B."/>
            <person name="Abouelleil A."/>
            <person name="Alvarado L."/>
            <person name="Arachchi H.M."/>
            <person name="Berlin A."/>
            <person name="Chapman S.B."/>
            <person name="Gearin G."/>
            <person name="Goldberg J."/>
            <person name="Griggs A."/>
            <person name="Gujja S."/>
            <person name="Hansen M."/>
            <person name="Heiman D."/>
            <person name="Howarth C."/>
            <person name="Larimer J."/>
            <person name="Lui A."/>
            <person name="MacDonald P.J.P."/>
            <person name="McCowen C."/>
            <person name="Montmayeur A."/>
            <person name="Murphy C."/>
            <person name="Neiman D."/>
            <person name="Pearson M."/>
            <person name="Priest M."/>
            <person name="Roberts A."/>
            <person name="Saif S."/>
            <person name="Shea T."/>
            <person name="Sisk P."/>
            <person name="Stolte C."/>
            <person name="Sykes S."/>
            <person name="Wortman J."/>
            <person name="Nusbaum C."/>
            <person name="Birren B."/>
        </authorList>
    </citation>
    <scope>NUCLEOTIDE SEQUENCE [LARGE SCALE GENOMIC DNA]</scope>
    <source>
        <strain evidence="9 10">Th239</strain>
    </source>
</reference>
<dbReference type="PANTHER" id="PTHR43297">
    <property type="entry name" value="OLIGOPEPTIDE TRANSPORT ATP-BINDING PROTEIN APPD"/>
    <property type="match status" value="1"/>
</dbReference>
<keyword evidence="6 9" id="KW-0067">ATP-binding</keyword>
<evidence type="ECO:0000313" key="9">
    <source>
        <dbReference type="EMBL" id="EJF89294.1"/>
    </source>
</evidence>
<dbReference type="InterPro" id="IPR003439">
    <property type="entry name" value="ABC_transporter-like_ATP-bd"/>
</dbReference>
<proteinExistence type="inferred from homology"/>
<comment type="similarity">
    <text evidence="2">Belongs to the ABC transporter superfamily.</text>
</comment>
<dbReference type="GO" id="GO:0055085">
    <property type="term" value="P:transmembrane transport"/>
    <property type="evidence" value="ECO:0007669"/>
    <property type="project" value="UniProtKB-ARBA"/>
</dbReference>
<dbReference type="GO" id="GO:0016887">
    <property type="term" value="F:ATP hydrolysis activity"/>
    <property type="evidence" value="ECO:0007669"/>
    <property type="project" value="InterPro"/>
</dbReference>
<dbReference type="PROSITE" id="PS50893">
    <property type="entry name" value="ABC_TRANSPORTER_2"/>
    <property type="match status" value="1"/>
</dbReference>
<comment type="subcellular location">
    <subcellularLocation>
        <location evidence="1">Cell inner membrane</location>
        <topology evidence="1">Peripheral membrane protein</topology>
    </subcellularLocation>
</comment>
<feature type="domain" description="ABC transporter" evidence="8">
    <location>
        <begin position="4"/>
        <end position="250"/>
    </location>
</feature>
<dbReference type="RefSeq" id="WP_008040515.1">
    <property type="nucleotide sequence ID" value="NZ_JH725147.1"/>
</dbReference>
<name>J0R171_9HYPH</name>
<dbReference type="Pfam" id="PF08352">
    <property type="entry name" value="oligo_HPY"/>
    <property type="match status" value="1"/>
</dbReference>
<evidence type="ECO:0000256" key="3">
    <source>
        <dbReference type="ARBA" id="ARBA00022448"/>
    </source>
</evidence>
<accession>J0R171</accession>
<dbReference type="GO" id="GO:0015833">
    <property type="term" value="P:peptide transport"/>
    <property type="evidence" value="ECO:0007669"/>
    <property type="project" value="InterPro"/>
</dbReference>
<comment type="caution">
    <text evidence="9">The sequence shown here is derived from an EMBL/GenBank/DDBJ whole genome shotgun (WGS) entry which is preliminary data.</text>
</comment>
<dbReference type="GO" id="GO:0005524">
    <property type="term" value="F:ATP binding"/>
    <property type="evidence" value="ECO:0007669"/>
    <property type="project" value="UniProtKB-KW"/>
</dbReference>
<dbReference type="SUPFAM" id="SSF52540">
    <property type="entry name" value="P-loop containing nucleoside triphosphate hydrolases"/>
    <property type="match status" value="1"/>
</dbReference>
<dbReference type="Proteomes" id="UP000008952">
    <property type="component" value="Unassembled WGS sequence"/>
</dbReference>
<evidence type="ECO:0000256" key="5">
    <source>
        <dbReference type="ARBA" id="ARBA00022741"/>
    </source>
</evidence>
<keyword evidence="4" id="KW-1003">Cell membrane</keyword>
<dbReference type="SMART" id="SM00382">
    <property type="entry name" value="AAA"/>
    <property type="match status" value="1"/>
</dbReference>